<dbReference type="PRINTS" id="PR00385">
    <property type="entry name" value="P450"/>
</dbReference>
<feature type="region of interest" description="Disordered" evidence="9">
    <location>
        <begin position="574"/>
        <end position="601"/>
    </location>
</feature>
<comment type="caution">
    <text evidence="10">The sequence shown here is derived from an EMBL/GenBank/DDBJ whole genome shotgun (WGS) entry which is preliminary data.</text>
</comment>
<dbReference type="PANTHER" id="PTHR24305">
    <property type="entry name" value="CYTOCHROME P450"/>
    <property type="match status" value="1"/>
</dbReference>
<dbReference type="AlphaFoldDB" id="A0A8H6XBZ8"/>
<dbReference type="EMBL" id="JACAZI010000021">
    <property type="protein sequence ID" value="KAF7337934.1"/>
    <property type="molecule type" value="Genomic_DNA"/>
</dbReference>
<organism evidence="10 11">
    <name type="scientific">Mycena venus</name>
    <dbReference type="NCBI Taxonomy" id="2733690"/>
    <lineage>
        <taxon>Eukaryota</taxon>
        <taxon>Fungi</taxon>
        <taxon>Dikarya</taxon>
        <taxon>Basidiomycota</taxon>
        <taxon>Agaricomycotina</taxon>
        <taxon>Agaricomycetes</taxon>
        <taxon>Agaricomycetidae</taxon>
        <taxon>Agaricales</taxon>
        <taxon>Marasmiineae</taxon>
        <taxon>Mycenaceae</taxon>
        <taxon>Mycena</taxon>
    </lineage>
</organism>
<dbReference type="PANTHER" id="PTHR24305:SF187">
    <property type="entry name" value="P450, PUTATIVE (EUROFUNG)-RELATED"/>
    <property type="match status" value="1"/>
</dbReference>
<keyword evidence="6 8" id="KW-0408">Iron</keyword>
<dbReference type="SUPFAM" id="SSF48264">
    <property type="entry name" value="Cytochrome P450"/>
    <property type="match status" value="1"/>
</dbReference>
<dbReference type="Proteomes" id="UP000620124">
    <property type="component" value="Unassembled WGS sequence"/>
</dbReference>
<dbReference type="OrthoDB" id="6692864at2759"/>
<evidence type="ECO:0000313" key="11">
    <source>
        <dbReference type="Proteomes" id="UP000620124"/>
    </source>
</evidence>
<gene>
    <name evidence="10" type="ORF">MVEN_02016700</name>
</gene>
<reference evidence="10" key="1">
    <citation type="submission" date="2020-05" db="EMBL/GenBank/DDBJ databases">
        <title>Mycena genomes resolve the evolution of fungal bioluminescence.</title>
        <authorList>
            <person name="Tsai I.J."/>
        </authorList>
    </citation>
    <scope>NUCLEOTIDE SEQUENCE</scope>
    <source>
        <strain evidence="10">CCC161011</strain>
    </source>
</reference>
<keyword evidence="7" id="KW-0503">Monooxygenase</keyword>
<dbReference type="GO" id="GO:0005506">
    <property type="term" value="F:iron ion binding"/>
    <property type="evidence" value="ECO:0007669"/>
    <property type="project" value="InterPro"/>
</dbReference>
<dbReference type="InterPro" id="IPR002401">
    <property type="entry name" value="Cyt_P450_E_grp-I"/>
</dbReference>
<feature type="compositionally biased region" description="Low complexity" evidence="9">
    <location>
        <begin position="590"/>
        <end position="601"/>
    </location>
</feature>
<dbReference type="InterPro" id="IPR001128">
    <property type="entry name" value="Cyt_P450"/>
</dbReference>
<protein>
    <recommendedName>
        <fullName evidence="12">Cytochrome P450</fullName>
    </recommendedName>
</protein>
<dbReference type="GO" id="GO:0016020">
    <property type="term" value="C:membrane"/>
    <property type="evidence" value="ECO:0007669"/>
    <property type="project" value="UniProtKB-SubCell"/>
</dbReference>
<feature type="binding site" description="axial binding residue" evidence="8">
    <location>
        <position position="634"/>
    </location>
    <ligand>
        <name>heme</name>
        <dbReference type="ChEBI" id="CHEBI:30413"/>
    </ligand>
    <ligandPart>
        <name>Fe</name>
        <dbReference type="ChEBI" id="CHEBI:18248"/>
    </ligandPart>
</feature>
<evidence type="ECO:0000256" key="6">
    <source>
        <dbReference type="ARBA" id="ARBA00023004"/>
    </source>
</evidence>
<evidence type="ECO:0000313" key="10">
    <source>
        <dbReference type="EMBL" id="KAF7337934.1"/>
    </source>
</evidence>
<comment type="cofactor">
    <cofactor evidence="1 8">
        <name>heme</name>
        <dbReference type="ChEBI" id="CHEBI:30413"/>
    </cofactor>
</comment>
<evidence type="ECO:0000256" key="2">
    <source>
        <dbReference type="ARBA" id="ARBA00005179"/>
    </source>
</evidence>
<keyword evidence="8" id="KW-0349">Heme</keyword>
<proteinExistence type="inferred from homology"/>
<evidence type="ECO:0000256" key="7">
    <source>
        <dbReference type="ARBA" id="ARBA00023033"/>
    </source>
</evidence>
<evidence type="ECO:0000256" key="3">
    <source>
        <dbReference type="ARBA" id="ARBA00010617"/>
    </source>
</evidence>
<evidence type="ECO:0000256" key="9">
    <source>
        <dbReference type="SAM" id="MobiDB-lite"/>
    </source>
</evidence>
<name>A0A8H6XBZ8_9AGAR</name>
<dbReference type="Gene3D" id="1.10.630.10">
    <property type="entry name" value="Cytochrome P450"/>
    <property type="match status" value="2"/>
</dbReference>
<dbReference type="PRINTS" id="PR00463">
    <property type="entry name" value="EP450I"/>
</dbReference>
<dbReference type="InterPro" id="IPR050121">
    <property type="entry name" value="Cytochrome_P450_monoxygenase"/>
</dbReference>
<dbReference type="GO" id="GO:0020037">
    <property type="term" value="F:heme binding"/>
    <property type="evidence" value="ECO:0007669"/>
    <property type="project" value="InterPro"/>
</dbReference>
<dbReference type="GO" id="GO:0016705">
    <property type="term" value="F:oxidoreductase activity, acting on paired donors, with incorporation or reduction of molecular oxygen"/>
    <property type="evidence" value="ECO:0007669"/>
    <property type="project" value="InterPro"/>
</dbReference>
<evidence type="ECO:0008006" key="12">
    <source>
        <dbReference type="Google" id="ProtNLM"/>
    </source>
</evidence>
<comment type="similarity">
    <text evidence="3">Belongs to the cytochrome P450 family.</text>
</comment>
<dbReference type="Pfam" id="PF00067">
    <property type="entry name" value="p450"/>
    <property type="match status" value="2"/>
</dbReference>
<evidence type="ECO:0000256" key="5">
    <source>
        <dbReference type="ARBA" id="ARBA00023002"/>
    </source>
</evidence>
<evidence type="ECO:0000256" key="8">
    <source>
        <dbReference type="PIRSR" id="PIRSR602401-1"/>
    </source>
</evidence>
<keyword evidence="11" id="KW-1185">Reference proteome</keyword>
<evidence type="ECO:0000256" key="1">
    <source>
        <dbReference type="ARBA" id="ARBA00001971"/>
    </source>
</evidence>
<keyword evidence="5" id="KW-0560">Oxidoreductase</keyword>
<dbReference type="InterPro" id="IPR036396">
    <property type="entry name" value="Cyt_P450_sf"/>
</dbReference>
<comment type="pathway">
    <text evidence="2">Secondary metabolite biosynthesis.</text>
</comment>
<accession>A0A8H6XBZ8</accession>
<keyword evidence="4 8" id="KW-0479">Metal-binding</keyword>
<sequence length="696" mass="77674">MPLYVPVPGILAGTPRRLKVWPTKDLDPELFRCETFFGRHKIKISYIPTRTCIKTAGRMSAAGLVISRVNQRMRGLRFDQNGFHPNTDMHKACRTDPAFLCLDSILSQQTFHIHFIPRSMDSPLLVWAITLGLINHLLLHKFEPASANIPFLLLAFEPAALLAFVVGGPFSTARLGCSYAVFLGSLGLSIVAYRLSPLHPLAQYPGPAIGKVTKLWGLWKASHGYKYLYHKELHDRYGPYVRTGEQIREDITRTPLTLKGLPSGPNEISVIDAPAVSQILNSGGLEKGRYYEGGRHSAMLPSIVCMSGEAHTAKRRVWNRAMTSAAIREYEPLVVKRASQLVSRLREQNGIVDLVSWLDLFALDLMGNLAFGGGFEMLRDGKDVDGVGERMRGFMKVSNLSGQLPWIINTLHLLPHVGRTIQEFNDFGQNLAIQRMQNGASDEAGLEKEKPTMEMSAADGIIAVIAASDTAASTLSSLVWFLLSNPKYYRRVQQELDNMFVEGDDIFDVNKYQELYFLSACMSVYFCPILCSSVHLYPETRHCVCTPLCPPTVPDKFTSAKPAETLPEAVVRTNLDSSPRGRASTRPRTRCTAAPTTSSRTPDQFIPDRWFPNAKFERHDTAAFIPFSLGPANCIGQKFAKRELFMVLSALFKSFEMRFADGFDAEAWPLGMQDFFVVTRGPLRVTLTPRKNESCV</sequence>
<dbReference type="GO" id="GO:0004497">
    <property type="term" value="F:monooxygenase activity"/>
    <property type="evidence" value="ECO:0007669"/>
    <property type="project" value="UniProtKB-KW"/>
</dbReference>
<evidence type="ECO:0000256" key="4">
    <source>
        <dbReference type="ARBA" id="ARBA00022723"/>
    </source>
</evidence>